<protein>
    <recommendedName>
        <fullName evidence="2">DUF4397 domain-containing protein</fullName>
    </recommendedName>
</protein>
<comment type="caution">
    <text evidence="3">The sequence shown here is derived from an EMBL/GenBank/DDBJ whole genome shotgun (WGS) entry which is preliminary data.</text>
</comment>
<proteinExistence type="predicted"/>
<evidence type="ECO:0000313" key="4">
    <source>
        <dbReference type="Proteomes" id="UP000032049"/>
    </source>
</evidence>
<dbReference type="AlphaFoldDB" id="A0A0D0GF05"/>
<dbReference type="STRING" id="1503925.TH53_24470"/>
<feature type="signal peptide" evidence="1">
    <location>
        <begin position="1"/>
        <end position="29"/>
    </location>
</feature>
<dbReference type="Pfam" id="PF14344">
    <property type="entry name" value="DUF4397"/>
    <property type="match status" value="1"/>
</dbReference>
<evidence type="ECO:0000259" key="2">
    <source>
        <dbReference type="Pfam" id="PF14344"/>
    </source>
</evidence>
<reference evidence="3 4" key="1">
    <citation type="submission" date="2015-01" db="EMBL/GenBank/DDBJ databases">
        <title>Draft genome sequence of Pedobacter sp. NL19 isolated from sludge of an effluent treatment pond in an abandoned uranium mine.</title>
        <authorList>
            <person name="Santos T."/>
            <person name="Caetano T."/>
            <person name="Covas C."/>
            <person name="Cruz A."/>
            <person name="Mendo S."/>
        </authorList>
    </citation>
    <scope>NUCLEOTIDE SEQUENCE [LARGE SCALE GENOMIC DNA]</scope>
    <source>
        <strain evidence="3 4">NL19</strain>
    </source>
</reference>
<sequence length="242" mass="26415">MKFNPTLFSKNIKRSTVFIALLGTALSFASCKKDSTPVQQDASAFAITNASPLRDSVDFILNGSRLNGSTPLLFGKTYNYLIVRPGTHQGGLARPGAPKTFYDKNFTLTNGQYQSLYLISQNDTSSFLLLKDDFTAPAVGQSKIRFVNLSSDSPAYDLVLEGDTTTFKNRAFKDFTQFKNIKPAKYKVSLVNTTTKAVAATLSDVDITAGNFYTIYAKGLLGSTVDAKKLSITSSIHKVQQN</sequence>
<feature type="domain" description="DUF4397" evidence="2">
    <location>
        <begin position="46"/>
        <end position="158"/>
    </location>
</feature>
<dbReference type="Proteomes" id="UP000032049">
    <property type="component" value="Unassembled WGS sequence"/>
</dbReference>
<gene>
    <name evidence="3" type="ORF">TH53_24470</name>
</gene>
<keyword evidence="4" id="KW-1185">Reference proteome</keyword>
<dbReference type="RefSeq" id="WP_041886720.1">
    <property type="nucleotide sequence ID" value="NZ_CP157278.1"/>
</dbReference>
<evidence type="ECO:0000313" key="3">
    <source>
        <dbReference type="EMBL" id="KIO74775.1"/>
    </source>
</evidence>
<organism evidence="3 4">
    <name type="scientific">Pedobacter lusitanus</name>
    <dbReference type="NCBI Taxonomy" id="1503925"/>
    <lineage>
        <taxon>Bacteria</taxon>
        <taxon>Pseudomonadati</taxon>
        <taxon>Bacteroidota</taxon>
        <taxon>Sphingobacteriia</taxon>
        <taxon>Sphingobacteriales</taxon>
        <taxon>Sphingobacteriaceae</taxon>
        <taxon>Pedobacter</taxon>
    </lineage>
</organism>
<dbReference type="EMBL" id="JXRA01000136">
    <property type="protein sequence ID" value="KIO74775.1"/>
    <property type="molecule type" value="Genomic_DNA"/>
</dbReference>
<feature type="chain" id="PRO_5002210590" description="DUF4397 domain-containing protein" evidence="1">
    <location>
        <begin position="30"/>
        <end position="242"/>
    </location>
</feature>
<dbReference type="OrthoDB" id="9792011at2"/>
<dbReference type="InterPro" id="IPR025510">
    <property type="entry name" value="DUF4397"/>
</dbReference>
<accession>A0A0D0GF05</accession>
<evidence type="ECO:0000256" key="1">
    <source>
        <dbReference type="SAM" id="SignalP"/>
    </source>
</evidence>
<dbReference type="PROSITE" id="PS51257">
    <property type="entry name" value="PROKAR_LIPOPROTEIN"/>
    <property type="match status" value="1"/>
</dbReference>
<name>A0A0D0GF05_9SPHI</name>
<keyword evidence="1" id="KW-0732">Signal</keyword>